<dbReference type="Gene3D" id="1.10.287.210">
    <property type="match status" value="1"/>
</dbReference>
<keyword evidence="2" id="KW-1185">Reference proteome</keyword>
<dbReference type="Proteomes" id="UP000324091">
    <property type="component" value="Chromosome 6"/>
</dbReference>
<protein>
    <submittedName>
        <fullName evidence="1">Uncharacterized protein</fullName>
    </submittedName>
</protein>
<gene>
    <name evidence="1" type="ORF">D4764_06G0007790</name>
</gene>
<accession>A0A5C6MWS1</accession>
<comment type="caution">
    <text evidence="1">The sequence shown here is derived from an EMBL/GenBank/DDBJ whole genome shotgun (WGS) entry which is preliminary data.</text>
</comment>
<evidence type="ECO:0000313" key="1">
    <source>
        <dbReference type="EMBL" id="TWW59249.1"/>
    </source>
</evidence>
<sequence length="136" mass="15598">MDQDSTYIDAIGVPRGVPDEYKLVNQIAAGFESTICWWCTINKNMDRINYIHYNVQRLANYTRDGLQTVHEQLCATSMLAFQNRALLVKLINKMMGERVMHLTYEALRTNKEEAVPPETPVVVTTNSWLNIDSSED</sequence>
<reference evidence="1 2" key="1">
    <citation type="submission" date="2019-04" db="EMBL/GenBank/DDBJ databases">
        <title>Chromosome genome assembly for Takifugu flavidus.</title>
        <authorList>
            <person name="Xiao S."/>
        </authorList>
    </citation>
    <scope>NUCLEOTIDE SEQUENCE [LARGE SCALE GENOMIC DNA]</scope>
    <source>
        <strain evidence="1">HTHZ2018</strain>
        <tissue evidence="1">Muscle</tissue>
    </source>
</reference>
<dbReference type="SUPFAM" id="SSF58069">
    <property type="entry name" value="Virus ectodomain"/>
    <property type="match status" value="1"/>
</dbReference>
<dbReference type="AlphaFoldDB" id="A0A5C6MWS1"/>
<dbReference type="EMBL" id="RHFK02000019">
    <property type="protein sequence ID" value="TWW59249.1"/>
    <property type="molecule type" value="Genomic_DNA"/>
</dbReference>
<proteinExistence type="predicted"/>
<evidence type="ECO:0000313" key="2">
    <source>
        <dbReference type="Proteomes" id="UP000324091"/>
    </source>
</evidence>
<organism evidence="1 2">
    <name type="scientific">Takifugu flavidus</name>
    <name type="common">sansaifugu</name>
    <dbReference type="NCBI Taxonomy" id="433684"/>
    <lineage>
        <taxon>Eukaryota</taxon>
        <taxon>Metazoa</taxon>
        <taxon>Chordata</taxon>
        <taxon>Craniata</taxon>
        <taxon>Vertebrata</taxon>
        <taxon>Euteleostomi</taxon>
        <taxon>Actinopterygii</taxon>
        <taxon>Neopterygii</taxon>
        <taxon>Teleostei</taxon>
        <taxon>Neoteleostei</taxon>
        <taxon>Acanthomorphata</taxon>
        <taxon>Eupercaria</taxon>
        <taxon>Tetraodontiformes</taxon>
        <taxon>Tetradontoidea</taxon>
        <taxon>Tetraodontidae</taxon>
        <taxon>Takifugu</taxon>
    </lineage>
</organism>
<name>A0A5C6MWS1_9TELE</name>